<dbReference type="RefSeq" id="WP_188202211.1">
    <property type="nucleotide sequence ID" value="NZ_LR881183.1"/>
</dbReference>
<gene>
    <name evidence="2" type="ORF">TIRI35C_1300</name>
</gene>
<proteinExistence type="predicted"/>
<dbReference type="Proteomes" id="UP000516304">
    <property type="component" value="Chromosome TIRI35C"/>
</dbReference>
<sequence>MSLFDVFTRKQTLSGPREDLPPDVKNVVRILRKVKDPETGLDIVDEGLLYGITVKGRSVELFLLMARSTPECHFCQMLAINLQNKILSDIVEVLKQEGFNKIRVYNEIGLLLAEG</sequence>
<name>A0A7G2D7M3_9EURY</name>
<accession>A0A7G2D7M3</accession>
<reference evidence="2 3" key="1">
    <citation type="submission" date="2020-09" db="EMBL/GenBank/DDBJ databases">
        <authorList>
            <person name="Courtine D."/>
        </authorList>
    </citation>
    <scope>NUCLEOTIDE SEQUENCE [LARGE SCALE GENOMIC DNA]</scope>
    <source>
        <strain evidence="2 3">IRI35c</strain>
    </source>
</reference>
<protein>
    <recommendedName>
        <fullName evidence="1">MIP18 family-like domain-containing protein</fullName>
    </recommendedName>
</protein>
<evidence type="ECO:0000259" key="1">
    <source>
        <dbReference type="Pfam" id="PF01883"/>
    </source>
</evidence>
<dbReference type="Gene3D" id="3.30.300.130">
    <property type="entry name" value="Fe-S cluster assembly (FSCA)"/>
    <property type="match status" value="1"/>
</dbReference>
<dbReference type="EMBL" id="LR881183">
    <property type="protein sequence ID" value="CAD5244454.1"/>
    <property type="molecule type" value="Genomic_DNA"/>
</dbReference>
<evidence type="ECO:0000313" key="3">
    <source>
        <dbReference type="Proteomes" id="UP000516304"/>
    </source>
</evidence>
<evidence type="ECO:0000313" key="2">
    <source>
        <dbReference type="EMBL" id="CAD5244454.1"/>
    </source>
</evidence>
<dbReference type="Pfam" id="PF01883">
    <property type="entry name" value="FeS_assembly_P"/>
    <property type="match status" value="1"/>
</dbReference>
<dbReference type="GeneID" id="58919042"/>
<dbReference type="KEGG" id="tcq:TIRI35C_1300"/>
<feature type="domain" description="MIP18 family-like" evidence="1">
    <location>
        <begin position="26"/>
        <end position="86"/>
    </location>
</feature>
<dbReference type="SUPFAM" id="SSF117916">
    <property type="entry name" value="Fe-S cluster assembly (FSCA) domain-like"/>
    <property type="match status" value="1"/>
</dbReference>
<organism evidence="2 3">
    <name type="scientific">Thermococcus camini</name>
    <dbReference type="NCBI Taxonomy" id="2016373"/>
    <lineage>
        <taxon>Archaea</taxon>
        <taxon>Methanobacteriati</taxon>
        <taxon>Methanobacteriota</taxon>
        <taxon>Thermococci</taxon>
        <taxon>Thermococcales</taxon>
        <taxon>Thermococcaceae</taxon>
        <taxon>Thermococcus</taxon>
    </lineage>
</organism>
<dbReference type="AlphaFoldDB" id="A0A7G2D7M3"/>
<keyword evidence="3" id="KW-1185">Reference proteome</keyword>
<dbReference type="InterPro" id="IPR034904">
    <property type="entry name" value="FSCA_dom_sf"/>
</dbReference>
<dbReference type="InterPro" id="IPR002744">
    <property type="entry name" value="MIP18-like"/>
</dbReference>